<keyword evidence="9" id="KW-1185">Reference proteome</keyword>
<protein>
    <submittedName>
        <fullName evidence="8">ATP-dependent helicase HrpB</fullName>
        <ecNumber evidence="8">3.6.4.13</ecNumber>
    </submittedName>
</protein>
<dbReference type="InterPro" id="IPR048333">
    <property type="entry name" value="HA2_WH"/>
</dbReference>
<keyword evidence="4" id="KW-0067">ATP-binding</keyword>
<dbReference type="InterPro" id="IPR001650">
    <property type="entry name" value="Helicase_C-like"/>
</dbReference>
<accession>A0ABS4XFV6</accession>
<evidence type="ECO:0000259" key="7">
    <source>
        <dbReference type="PROSITE" id="PS51194"/>
    </source>
</evidence>
<evidence type="ECO:0000256" key="3">
    <source>
        <dbReference type="ARBA" id="ARBA00022806"/>
    </source>
</evidence>
<dbReference type="InterPro" id="IPR010225">
    <property type="entry name" value="HrpB"/>
</dbReference>
<dbReference type="GO" id="GO:0003724">
    <property type="term" value="F:RNA helicase activity"/>
    <property type="evidence" value="ECO:0007669"/>
    <property type="project" value="UniProtKB-EC"/>
</dbReference>
<dbReference type="Pfam" id="PF00270">
    <property type="entry name" value="DEAD"/>
    <property type="match status" value="1"/>
</dbReference>
<keyword evidence="2 8" id="KW-0378">Hydrolase</keyword>
<dbReference type="SMART" id="SM00487">
    <property type="entry name" value="DEXDc"/>
    <property type="match status" value="1"/>
</dbReference>
<sequence length="889" mass="92397">MSEQLLRATPGTVDPGTFDLENIGRGLVFAQSLPGLARVLDAGGESGTAVIQAPPGTGKTTLVPPLVANLVLKRGEPKRAGGAGRILVTQPRRVAARSAARRLASLDGSPLGTRVGFSVRGENKAGPETLVEFVTPGILLRRLLADPGLDGIDAVIIDEVHERGLETDLLVGMLREVHELRGDLMLLAMSATLDAPRFAALIGDAAGQGPAAVVDCPSALHPLTVDWVPGAGTRLTDRGVSRTFLSHVAATAASAHARALAGNPAIDALVFLPGAWEVAEVAAQLRTLAPGTEVLELHGQVQPALQDRAVSGREAQGAPRIIVSTSLAESSLTVPGVRLVIDSGLAREPRRDATRGMSGLVTVSASRASCVQRAGRAARQGPGTVVRCFEEKSFAAAPAHPRAEITVADLASAALVLACWGAPGGEGLHLPEPPPANSLADALTVLAQLGAIDATGHATALGRRLASIPADPRLGRALLDGAPLVGTSRVAALVAMLAGDYRAQAADLGELLKSLQRGTHPQARAWKQESTRLQRLVERTGAGAAAATANAVSSGEDAAGLVVALAFPAQVARRVPGAAGATYLLASGTRAGLPAGSALAHHEWLAVAEVARAAGRDAAGTGALIRSAAPLDADTAARAASHLLGEETRARFAAGKLTARRVRTLGAIELENTPVTPTRAQGRDAVLAALRENGLGMLTFSASADALRRRLALVHRELGDPWPAMDDDSLIADAGNWLAPELEALAGGKPASALDLTDALRRLLPWPEASKLGELAPEHLAVPSGSNIRIEYPPVDEPGSRPVVSVKLQECFGLAESPRLVRGRVPILFHLLSPARRPLAVTDDLASFWSGPYSQVRAENRGRYPKHPWPEDPWTAPATRHVKRRMGEA</sequence>
<dbReference type="Pfam" id="PF00271">
    <property type="entry name" value="Helicase_C"/>
    <property type="match status" value="1"/>
</dbReference>
<dbReference type="Gene3D" id="3.40.50.300">
    <property type="entry name" value="P-loop containing nucleotide triphosphate hydrolases"/>
    <property type="match status" value="2"/>
</dbReference>
<evidence type="ECO:0000313" key="8">
    <source>
        <dbReference type="EMBL" id="MBP2387357.1"/>
    </source>
</evidence>
<dbReference type="PROSITE" id="PS51192">
    <property type="entry name" value="HELICASE_ATP_BIND_1"/>
    <property type="match status" value="1"/>
</dbReference>
<dbReference type="PANTHER" id="PTHR43519">
    <property type="entry name" value="ATP-DEPENDENT RNA HELICASE HRPB"/>
    <property type="match status" value="1"/>
</dbReference>
<evidence type="ECO:0000259" key="6">
    <source>
        <dbReference type="PROSITE" id="PS51192"/>
    </source>
</evidence>
<evidence type="ECO:0000256" key="5">
    <source>
        <dbReference type="SAM" id="MobiDB-lite"/>
    </source>
</evidence>
<dbReference type="InterPro" id="IPR007502">
    <property type="entry name" value="Helicase-assoc_dom"/>
</dbReference>
<dbReference type="CDD" id="cd18791">
    <property type="entry name" value="SF2_C_RHA"/>
    <property type="match status" value="1"/>
</dbReference>
<dbReference type="InterPro" id="IPR013689">
    <property type="entry name" value="RNA_helicase_ATP-dep_HrpB_C"/>
</dbReference>
<feature type="region of interest" description="Disordered" evidence="5">
    <location>
        <begin position="864"/>
        <end position="889"/>
    </location>
</feature>
<evidence type="ECO:0000256" key="4">
    <source>
        <dbReference type="ARBA" id="ARBA00022840"/>
    </source>
</evidence>
<reference evidence="8 9" key="1">
    <citation type="submission" date="2021-03" db="EMBL/GenBank/DDBJ databases">
        <title>Sequencing the genomes of 1000 actinobacteria strains.</title>
        <authorList>
            <person name="Klenk H.-P."/>
        </authorList>
    </citation>
    <scope>NUCLEOTIDE SEQUENCE [LARGE SCALE GENOMIC DNA]</scope>
    <source>
        <strain evidence="8 9">DSM 15797</strain>
    </source>
</reference>
<dbReference type="PANTHER" id="PTHR43519:SF1">
    <property type="entry name" value="ATP-DEPENDENT RNA HELICASE HRPB"/>
    <property type="match status" value="1"/>
</dbReference>
<dbReference type="SMART" id="SM00490">
    <property type="entry name" value="HELICc"/>
    <property type="match status" value="1"/>
</dbReference>
<dbReference type="Pfam" id="PF08482">
    <property type="entry name" value="HrpB_C"/>
    <property type="match status" value="1"/>
</dbReference>
<dbReference type="SMART" id="SM00847">
    <property type="entry name" value="HA2"/>
    <property type="match status" value="1"/>
</dbReference>
<dbReference type="InterPro" id="IPR027417">
    <property type="entry name" value="P-loop_NTPase"/>
</dbReference>
<dbReference type="PROSITE" id="PS51194">
    <property type="entry name" value="HELICASE_CTER"/>
    <property type="match status" value="1"/>
</dbReference>
<feature type="domain" description="Helicase C-terminal" evidence="7">
    <location>
        <begin position="252"/>
        <end position="416"/>
    </location>
</feature>
<evidence type="ECO:0000256" key="2">
    <source>
        <dbReference type="ARBA" id="ARBA00022801"/>
    </source>
</evidence>
<evidence type="ECO:0000256" key="1">
    <source>
        <dbReference type="ARBA" id="ARBA00022741"/>
    </source>
</evidence>
<gene>
    <name evidence="8" type="ORF">JOF47_002868</name>
</gene>
<dbReference type="InterPro" id="IPR014001">
    <property type="entry name" value="Helicase_ATP-bd"/>
</dbReference>
<keyword evidence="3 8" id="KW-0347">Helicase</keyword>
<dbReference type="NCBIfam" id="TIGR01970">
    <property type="entry name" value="DEAH_box_HrpB"/>
    <property type="match status" value="1"/>
</dbReference>
<organism evidence="8 9">
    <name type="scientific">Paeniglutamicibacter kerguelensis</name>
    <dbReference type="NCBI Taxonomy" id="254788"/>
    <lineage>
        <taxon>Bacteria</taxon>
        <taxon>Bacillati</taxon>
        <taxon>Actinomycetota</taxon>
        <taxon>Actinomycetes</taxon>
        <taxon>Micrococcales</taxon>
        <taxon>Micrococcaceae</taxon>
        <taxon>Paeniglutamicibacter</taxon>
    </lineage>
</organism>
<dbReference type="PIRSF" id="PIRSF005496">
    <property type="entry name" value="ATP_hel_hrpB"/>
    <property type="match status" value="1"/>
</dbReference>
<dbReference type="Proteomes" id="UP001296993">
    <property type="component" value="Unassembled WGS sequence"/>
</dbReference>
<dbReference type="GO" id="GO:0016787">
    <property type="term" value="F:hydrolase activity"/>
    <property type="evidence" value="ECO:0007669"/>
    <property type="project" value="UniProtKB-KW"/>
</dbReference>
<dbReference type="EMBL" id="JAGIOF010000001">
    <property type="protein sequence ID" value="MBP2387357.1"/>
    <property type="molecule type" value="Genomic_DNA"/>
</dbReference>
<dbReference type="SUPFAM" id="SSF52540">
    <property type="entry name" value="P-loop containing nucleoside triphosphate hydrolases"/>
    <property type="match status" value="1"/>
</dbReference>
<dbReference type="Gene3D" id="1.20.120.1080">
    <property type="match status" value="1"/>
</dbReference>
<proteinExistence type="predicted"/>
<dbReference type="EC" id="3.6.4.13" evidence="8"/>
<feature type="compositionally biased region" description="Basic residues" evidence="5">
    <location>
        <begin position="880"/>
        <end position="889"/>
    </location>
</feature>
<evidence type="ECO:0000313" key="9">
    <source>
        <dbReference type="Proteomes" id="UP001296993"/>
    </source>
</evidence>
<dbReference type="Pfam" id="PF04408">
    <property type="entry name" value="WHD_HA2"/>
    <property type="match status" value="1"/>
</dbReference>
<keyword evidence="1" id="KW-0547">Nucleotide-binding</keyword>
<feature type="domain" description="Helicase ATP-binding" evidence="6">
    <location>
        <begin position="40"/>
        <end position="211"/>
    </location>
</feature>
<comment type="caution">
    <text evidence="8">The sequence shown here is derived from an EMBL/GenBank/DDBJ whole genome shotgun (WGS) entry which is preliminary data.</text>
</comment>
<dbReference type="InterPro" id="IPR011545">
    <property type="entry name" value="DEAD/DEAH_box_helicase_dom"/>
</dbReference>
<name>A0ABS4XFV6_9MICC</name>